<dbReference type="EC" id="1.3.3.15" evidence="6"/>
<evidence type="ECO:0000256" key="2">
    <source>
        <dbReference type="ARBA" id="ARBA00022630"/>
    </source>
</evidence>
<dbReference type="RefSeq" id="WP_185659052.1">
    <property type="nucleotide sequence ID" value="NZ_CAWPOO010000006.1"/>
</dbReference>
<dbReference type="PANTHER" id="PTHR42923">
    <property type="entry name" value="PROTOPORPHYRINOGEN OXIDASE"/>
    <property type="match status" value="1"/>
</dbReference>
<keyword evidence="4 6" id="KW-0560">Oxidoreductase</keyword>
<dbReference type="InterPro" id="IPR050464">
    <property type="entry name" value="Zeta_carotene_desat/Oxidored"/>
</dbReference>
<feature type="domain" description="Amine oxidase" evidence="7">
    <location>
        <begin position="11"/>
        <end position="450"/>
    </location>
</feature>
<dbReference type="InterPro" id="IPR036188">
    <property type="entry name" value="FAD/NAD-bd_sf"/>
</dbReference>
<keyword evidence="9" id="KW-1185">Reference proteome</keyword>
<dbReference type="NCBIfam" id="TIGR00562">
    <property type="entry name" value="proto_IX_ox"/>
    <property type="match status" value="1"/>
</dbReference>
<dbReference type="Gene3D" id="3.90.660.20">
    <property type="entry name" value="Protoporphyrinogen oxidase, mitochondrial, domain 2"/>
    <property type="match status" value="1"/>
</dbReference>
<evidence type="ECO:0000259" key="7">
    <source>
        <dbReference type="Pfam" id="PF01593"/>
    </source>
</evidence>
<evidence type="ECO:0000256" key="3">
    <source>
        <dbReference type="ARBA" id="ARBA00022827"/>
    </source>
</evidence>
<keyword evidence="6" id="KW-0963">Cytoplasm</keyword>
<accession>A0A7X1B3V8</accession>
<dbReference type="GO" id="GO:0005737">
    <property type="term" value="C:cytoplasm"/>
    <property type="evidence" value="ECO:0007669"/>
    <property type="project" value="UniProtKB-SubCell"/>
</dbReference>
<dbReference type="AlphaFoldDB" id="A0A7X1B3V8"/>
<protein>
    <recommendedName>
        <fullName evidence="6">Coproporphyrinogen III oxidase</fullName>
        <ecNumber evidence="6">1.3.3.15</ecNumber>
    </recommendedName>
</protein>
<evidence type="ECO:0000256" key="5">
    <source>
        <dbReference type="ARBA" id="ARBA00023133"/>
    </source>
</evidence>
<comment type="catalytic activity">
    <reaction evidence="6">
        <text>coproporphyrinogen III + 3 O2 = coproporphyrin III + 3 H2O2</text>
        <dbReference type="Rhea" id="RHEA:43436"/>
        <dbReference type="ChEBI" id="CHEBI:15379"/>
        <dbReference type="ChEBI" id="CHEBI:16240"/>
        <dbReference type="ChEBI" id="CHEBI:57309"/>
        <dbReference type="ChEBI" id="CHEBI:131725"/>
        <dbReference type="EC" id="1.3.3.15"/>
    </reaction>
</comment>
<dbReference type="GO" id="GO:0006783">
    <property type="term" value="P:heme biosynthetic process"/>
    <property type="evidence" value="ECO:0007669"/>
    <property type="project" value="UniProtKB-UniRule"/>
</dbReference>
<comment type="similarity">
    <text evidence="6">Belongs to the protoporphyrinogen/coproporphyrinogen oxidase family. Coproporphyrinogen III oxidase subfamily.</text>
</comment>
<comment type="function">
    <text evidence="6">Involved in coproporphyrin-dependent heme b biosynthesis. Catalyzes the oxidation of coproporphyrinogen III to coproporphyrin III.</text>
</comment>
<dbReference type="Pfam" id="PF01593">
    <property type="entry name" value="Amino_oxidase"/>
    <property type="match status" value="1"/>
</dbReference>
<dbReference type="GO" id="GO:0004729">
    <property type="term" value="F:oxygen-dependent protoporphyrinogen oxidase activity"/>
    <property type="evidence" value="ECO:0007669"/>
    <property type="project" value="UniProtKB-UniRule"/>
</dbReference>
<keyword evidence="5 6" id="KW-0350">Heme biosynthesis</keyword>
<name>A0A7X1B3V8_9BACT</name>
<evidence type="ECO:0000256" key="4">
    <source>
        <dbReference type="ARBA" id="ARBA00023002"/>
    </source>
</evidence>
<proteinExistence type="inferred from homology"/>
<dbReference type="EMBL" id="JACHVC010000006">
    <property type="protein sequence ID" value="MBC2605161.1"/>
    <property type="molecule type" value="Genomic_DNA"/>
</dbReference>
<gene>
    <name evidence="8" type="primary">hemG</name>
    <name evidence="8" type="ORF">H5P27_03805</name>
</gene>
<comment type="subcellular location">
    <subcellularLocation>
        <location evidence="6">Cytoplasm</location>
    </subcellularLocation>
</comment>
<dbReference type="SUPFAM" id="SSF51905">
    <property type="entry name" value="FAD/NAD(P)-binding domain"/>
    <property type="match status" value="1"/>
</dbReference>
<keyword evidence="2 6" id="KW-0285">Flavoprotein</keyword>
<dbReference type="Gene3D" id="1.10.3110.10">
    <property type="entry name" value="protoporphyrinogen ix oxidase, domain 3"/>
    <property type="match status" value="1"/>
</dbReference>
<comment type="cofactor">
    <cofactor evidence="1 6">
        <name>FAD</name>
        <dbReference type="ChEBI" id="CHEBI:57692"/>
    </cofactor>
</comment>
<dbReference type="Gene3D" id="3.50.50.60">
    <property type="entry name" value="FAD/NAD(P)-binding domain"/>
    <property type="match status" value="1"/>
</dbReference>
<sequence length="452" mass="49692">MQDAIVLGGGISGLTAGYLAQEKGYDVTVIEKKTTPGGPISSIREQGYLVETGPNSLLLPDRWVESLIQVLGLEDELQETRAIASKRYIVKNGRPIPVPASPLQAITNPLFSLGGKLGFLLEPFRKQISEEEAENETVADFVSRRMGPDFLDYAIDPFVSGIYAGDPHKLILQHAFPLMRGFEKDGGSIIKGAIKHKRRQKREGTAYKKRSVSFKTGLGILPKTLARKLGNRLWLGSQVTSVRRENDAWRVSWIKEGETFEANAKRIFVCLPSYAIKQIDWSQPIAERLHTAPDLIYPAVHSLALGFKRDQIEHALDGFGMLVPSKESPDILGALFSSSLYEGRAPEDHCLITVMLGGIQHPELGEAKHEQLLGIALRDLEKLVGLKGDPCYIHRSSWPQAIPQYTAEFGPWKNALKSLEAEFDGLHFGGNCVDGIAMGASILSGKRLAACT</sequence>
<reference evidence="8 9" key="1">
    <citation type="submission" date="2020-07" db="EMBL/GenBank/DDBJ databases">
        <authorList>
            <person name="Feng X."/>
        </authorList>
    </citation>
    <scope>NUCLEOTIDE SEQUENCE [LARGE SCALE GENOMIC DNA]</scope>
    <source>
        <strain evidence="8 9">JCM23202</strain>
    </source>
</reference>
<evidence type="ECO:0000256" key="1">
    <source>
        <dbReference type="ARBA" id="ARBA00001974"/>
    </source>
</evidence>
<keyword evidence="3 6" id="KW-0274">FAD</keyword>
<comment type="pathway">
    <text evidence="6">Porphyrin-containing compound metabolism; protoheme biosynthesis.</text>
</comment>
<evidence type="ECO:0000256" key="6">
    <source>
        <dbReference type="RuleBase" id="RU364052"/>
    </source>
</evidence>
<dbReference type="Proteomes" id="UP000526501">
    <property type="component" value="Unassembled WGS sequence"/>
</dbReference>
<comment type="caution">
    <text evidence="8">The sequence shown here is derived from an EMBL/GenBank/DDBJ whole genome shotgun (WGS) entry which is preliminary data.</text>
</comment>
<dbReference type="SUPFAM" id="SSF54373">
    <property type="entry name" value="FAD-linked reductases, C-terminal domain"/>
    <property type="match status" value="1"/>
</dbReference>
<dbReference type="PANTHER" id="PTHR42923:SF3">
    <property type="entry name" value="PROTOPORPHYRINOGEN OXIDASE"/>
    <property type="match status" value="1"/>
</dbReference>
<dbReference type="InterPro" id="IPR002937">
    <property type="entry name" value="Amino_oxidase"/>
</dbReference>
<evidence type="ECO:0000313" key="9">
    <source>
        <dbReference type="Proteomes" id="UP000526501"/>
    </source>
</evidence>
<dbReference type="InterPro" id="IPR004572">
    <property type="entry name" value="Protoporphyrinogen_oxidase"/>
</dbReference>
<dbReference type="UniPathway" id="UPA00252"/>
<organism evidence="8 9">
    <name type="scientific">Pelagicoccus albus</name>
    <dbReference type="NCBI Taxonomy" id="415222"/>
    <lineage>
        <taxon>Bacteria</taxon>
        <taxon>Pseudomonadati</taxon>
        <taxon>Verrucomicrobiota</taxon>
        <taxon>Opitutia</taxon>
        <taxon>Puniceicoccales</taxon>
        <taxon>Pelagicoccaceae</taxon>
        <taxon>Pelagicoccus</taxon>
    </lineage>
</organism>
<evidence type="ECO:0000313" key="8">
    <source>
        <dbReference type="EMBL" id="MBC2605161.1"/>
    </source>
</evidence>